<dbReference type="InterPro" id="IPR003399">
    <property type="entry name" value="Mce/MlaD"/>
</dbReference>
<keyword evidence="1" id="KW-0812">Transmembrane</keyword>
<gene>
    <name evidence="3" type="ORF">MNB_SV-5-1778</name>
</gene>
<evidence type="ECO:0000313" key="3">
    <source>
        <dbReference type="EMBL" id="SFZ98266.1"/>
    </source>
</evidence>
<dbReference type="PANTHER" id="PTHR36698:SF2">
    <property type="entry name" value="MCE_MLAD DOMAIN-CONTAINING PROTEIN"/>
    <property type="match status" value="1"/>
</dbReference>
<organism evidence="3">
    <name type="scientific">hydrothermal vent metagenome</name>
    <dbReference type="NCBI Taxonomy" id="652676"/>
    <lineage>
        <taxon>unclassified sequences</taxon>
        <taxon>metagenomes</taxon>
        <taxon>ecological metagenomes</taxon>
    </lineage>
</organism>
<sequence length="303" mass="34445">MYSKVNYTIVGMFVLIFGTGLIWFFFWLAKYGMVQEYDTYKLYMRESVAGLSRDSVVKMRGVNIGRVSQIRIDPNNIERVEVILHINKGTPIKEDMVAYTNMLGITGLLSIEIDGGSNAAKTLVPSDNNIPVIKTATSWLSKTKNELGDLSGNMNNILKDAQKIFTQKNIDNFSKILENMQRVSAKAEKVEDQFLVSLKEFDKRLVEYNSSINTINKNFADISSVTIPAINKIYKTSDDFDRVTLKMEESLDRGDYNMKLILDPMLVEISILSEQMNDMAKELKQSPSDIFFKSRRKRPGPGE</sequence>
<accession>A0A1W1EE23</accession>
<feature type="domain" description="Mce/MlaD" evidence="2">
    <location>
        <begin position="39"/>
        <end position="116"/>
    </location>
</feature>
<dbReference type="Pfam" id="PF02470">
    <property type="entry name" value="MlaD"/>
    <property type="match status" value="1"/>
</dbReference>
<evidence type="ECO:0000259" key="2">
    <source>
        <dbReference type="Pfam" id="PF02470"/>
    </source>
</evidence>
<reference evidence="3" key="1">
    <citation type="submission" date="2016-10" db="EMBL/GenBank/DDBJ databases">
        <authorList>
            <person name="de Groot N.N."/>
        </authorList>
    </citation>
    <scope>NUCLEOTIDE SEQUENCE</scope>
</reference>
<keyword evidence="1" id="KW-1133">Transmembrane helix</keyword>
<proteinExistence type="predicted"/>
<dbReference type="AlphaFoldDB" id="A0A1W1EE23"/>
<protein>
    <submittedName>
        <fullName evidence="3">Possible ABC transport system periplasmic substrate-binding protein</fullName>
    </submittedName>
</protein>
<dbReference type="EMBL" id="FPKX01000044">
    <property type="protein sequence ID" value="SFZ98266.1"/>
    <property type="molecule type" value="Genomic_DNA"/>
</dbReference>
<dbReference type="PANTHER" id="PTHR36698">
    <property type="entry name" value="BLL5892 PROTEIN"/>
    <property type="match status" value="1"/>
</dbReference>
<evidence type="ECO:0000256" key="1">
    <source>
        <dbReference type="SAM" id="Phobius"/>
    </source>
</evidence>
<name>A0A1W1EE23_9ZZZZ</name>
<keyword evidence="1" id="KW-0472">Membrane</keyword>
<feature type="transmembrane region" description="Helical" evidence="1">
    <location>
        <begin position="7"/>
        <end position="29"/>
    </location>
</feature>